<dbReference type="PANTHER" id="PTHR30589">
    <property type="entry name" value="PROLIPOPROTEIN DIACYLGLYCERYL TRANSFERASE"/>
    <property type="match status" value="1"/>
</dbReference>
<reference evidence="8 9" key="1">
    <citation type="submission" date="2016-07" db="EMBL/GenBank/DDBJ databases">
        <title>Draft genome of Scalindua rubra, obtained from a brine-seawater interface in the Red Sea, sheds light on salt adaptation in anammox bacteria.</title>
        <authorList>
            <person name="Speth D.R."/>
            <person name="Lagkouvardos I."/>
            <person name="Wang Y."/>
            <person name="Qian P.-Y."/>
            <person name="Dutilh B.E."/>
            <person name="Jetten M.S."/>
        </authorList>
    </citation>
    <scope>NUCLEOTIDE SEQUENCE [LARGE SCALE GENOMIC DNA]</scope>
    <source>
        <strain evidence="8">BSI-1</strain>
    </source>
</reference>
<dbReference type="PANTHER" id="PTHR30589:SF0">
    <property type="entry name" value="PHOSPHATIDYLGLYCEROL--PROLIPOPROTEIN DIACYLGLYCERYL TRANSFERASE"/>
    <property type="match status" value="1"/>
</dbReference>
<evidence type="ECO:0000256" key="5">
    <source>
        <dbReference type="ARBA" id="ARBA00022989"/>
    </source>
</evidence>
<keyword evidence="3 8" id="KW-0808">Transferase</keyword>
<feature type="transmembrane region" description="Helical" evidence="7">
    <location>
        <begin position="93"/>
        <end position="112"/>
    </location>
</feature>
<dbReference type="GO" id="GO:0042158">
    <property type="term" value="P:lipoprotein biosynthetic process"/>
    <property type="evidence" value="ECO:0007669"/>
    <property type="project" value="InterPro"/>
</dbReference>
<dbReference type="Pfam" id="PF01790">
    <property type="entry name" value="LGT"/>
    <property type="match status" value="1"/>
</dbReference>
<keyword evidence="8" id="KW-0449">Lipoprotein</keyword>
<evidence type="ECO:0000313" key="9">
    <source>
        <dbReference type="Proteomes" id="UP000094056"/>
    </source>
</evidence>
<dbReference type="EMBL" id="MAYW01000346">
    <property type="protein sequence ID" value="ODS29877.1"/>
    <property type="molecule type" value="Genomic_DNA"/>
</dbReference>
<feature type="non-terminal residue" evidence="8">
    <location>
        <position position="231"/>
    </location>
</feature>
<dbReference type="AlphaFoldDB" id="A0A1E3X2P3"/>
<evidence type="ECO:0000256" key="4">
    <source>
        <dbReference type="ARBA" id="ARBA00022692"/>
    </source>
</evidence>
<keyword evidence="2" id="KW-1003">Cell membrane</keyword>
<evidence type="ECO:0000313" key="8">
    <source>
        <dbReference type="EMBL" id="ODS29877.1"/>
    </source>
</evidence>
<keyword evidence="5 7" id="KW-1133">Transmembrane helix</keyword>
<feature type="transmembrane region" description="Helical" evidence="7">
    <location>
        <begin position="200"/>
        <end position="217"/>
    </location>
</feature>
<accession>A0A1E3X2P3</accession>
<comment type="caution">
    <text evidence="8">The sequence shown here is derived from an EMBL/GenBank/DDBJ whole genome shotgun (WGS) entry which is preliminary data.</text>
</comment>
<sequence>MIRTLFEIPIPFIDKSIPIYAYGFMLMVGFLAALYVARIRAKSEGINPEHISNLGIFTILTGIVGGRLFYVIQNFDSYKHNLLGILKIYEGGLVFYGGLLFAIAALIFFLKIKKLPVLKTLDIIAISLALGTVFGRIGCFLNGCCWGDICNPNLLWAVSFPKSVDVYNMIDGSPAFLHHLEAGLLSVSDNYSLPIHPTQIYSALGNLAIFFVLNAFFKYRKRYGEITLLFC</sequence>
<evidence type="ECO:0000256" key="7">
    <source>
        <dbReference type="SAM" id="Phobius"/>
    </source>
</evidence>
<protein>
    <submittedName>
        <fullName evidence="8">Prolipoprotein diacylglyceryl transferase</fullName>
    </submittedName>
</protein>
<feature type="transmembrane region" description="Helical" evidence="7">
    <location>
        <begin position="51"/>
        <end position="73"/>
    </location>
</feature>
<evidence type="ECO:0000256" key="1">
    <source>
        <dbReference type="ARBA" id="ARBA00007150"/>
    </source>
</evidence>
<feature type="transmembrane region" description="Helical" evidence="7">
    <location>
        <begin position="19"/>
        <end position="39"/>
    </location>
</feature>
<gene>
    <name evidence="8" type="ORF">SCARUB_05022</name>
</gene>
<evidence type="ECO:0000256" key="2">
    <source>
        <dbReference type="ARBA" id="ARBA00022475"/>
    </source>
</evidence>
<evidence type="ECO:0000256" key="3">
    <source>
        <dbReference type="ARBA" id="ARBA00022679"/>
    </source>
</evidence>
<dbReference type="NCBIfam" id="TIGR00544">
    <property type="entry name" value="lgt"/>
    <property type="match status" value="1"/>
</dbReference>
<organism evidence="8 9">
    <name type="scientific">Candidatus Scalindua rubra</name>
    <dbReference type="NCBI Taxonomy" id="1872076"/>
    <lineage>
        <taxon>Bacteria</taxon>
        <taxon>Pseudomonadati</taxon>
        <taxon>Planctomycetota</taxon>
        <taxon>Candidatus Brocadiia</taxon>
        <taxon>Candidatus Brocadiales</taxon>
        <taxon>Candidatus Scalinduaceae</taxon>
        <taxon>Candidatus Scalindua</taxon>
    </lineage>
</organism>
<proteinExistence type="inferred from homology"/>
<name>A0A1E3X2P3_9BACT</name>
<dbReference type="GO" id="GO:0005886">
    <property type="term" value="C:plasma membrane"/>
    <property type="evidence" value="ECO:0007669"/>
    <property type="project" value="InterPro"/>
</dbReference>
<dbReference type="InterPro" id="IPR001640">
    <property type="entry name" value="Lgt"/>
</dbReference>
<dbReference type="GO" id="GO:0008961">
    <property type="term" value="F:phosphatidylglycerol-prolipoprotein diacylglyceryl transferase activity"/>
    <property type="evidence" value="ECO:0007669"/>
    <property type="project" value="InterPro"/>
</dbReference>
<evidence type="ECO:0000256" key="6">
    <source>
        <dbReference type="ARBA" id="ARBA00023136"/>
    </source>
</evidence>
<comment type="similarity">
    <text evidence="1">Belongs to the Lgt family.</text>
</comment>
<dbReference type="Proteomes" id="UP000094056">
    <property type="component" value="Unassembled WGS sequence"/>
</dbReference>
<feature type="transmembrane region" description="Helical" evidence="7">
    <location>
        <begin position="124"/>
        <end position="149"/>
    </location>
</feature>
<keyword evidence="6 7" id="KW-0472">Membrane</keyword>
<keyword evidence="4 7" id="KW-0812">Transmembrane</keyword>